<gene>
    <name evidence="3" type="ORF">ACFO4R_06270</name>
</gene>
<dbReference type="Proteomes" id="UP001595916">
    <property type="component" value="Unassembled WGS sequence"/>
</dbReference>
<feature type="signal peptide" evidence="1">
    <location>
        <begin position="1"/>
        <end position="24"/>
    </location>
</feature>
<feature type="chain" id="PRO_5047067864" evidence="1">
    <location>
        <begin position="25"/>
        <end position="272"/>
    </location>
</feature>
<organism evidence="3 4">
    <name type="scientific">Filifactor villosus</name>
    <dbReference type="NCBI Taxonomy" id="29374"/>
    <lineage>
        <taxon>Bacteria</taxon>
        <taxon>Bacillati</taxon>
        <taxon>Bacillota</taxon>
        <taxon>Clostridia</taxon>
        <taxon>Peptostreptococcales</taxon>
        <taxon>Filifactoraceae</taxon>
        <taxon>Filifactor</taxon>
    </lineage>
</organism>
<reference evidence="4" key="1">
    <citation type="journal article" date="2019" name="Int. J. Syst. Evol. Microbiol.">
        <title>The Global Catalogue of Microorganisms (GCM) 10K type strain sequencing project: providing services to taxonomists for standard genome sequencing and annotation.</title>
        <authorList>
            <consortium name="The Broad Institute Genomics Platform"/>
            <consortium name="The Broad Institute Genome Sequencing Center for Infectious Disease"/>
            <person name="Wu L."/>
            <person name="Ma J."/>
        </authorList>
    </citation>
    <scope>NUCLEOTIDE SEQUENCE [LARGE SCALE GENOMIC DNA]</scope>
    <source>
        <strain evidence="4">CCUG 46385</strain>
    </source>
</reference>
<name>A0ABV9QMR1_9FIRM</name>
<sequence>MKIRTKQALLCLLCSLLCLCSCSAENQGQYGVFLGIDSQEISKLKGYDLVVIDALHFSTEDIEALHEKKQKVYSYLNIGSIEDFRPYYPQFEHLTLSDYEDWPEERWIDVSDKEWRTFIVDDLAKQISEKGVDGFFIDNTDVWYQYPKDEVYEALKDILSGLKEKYRLPIVINGGDNFVRRALEGGDYKGLIDAVNQETVFTSIDFDDRSFHPQDEEQTLYLTDYLALCKSKGLDVYLLEYGADSKTTRKIGEFCKEKGYVFYISPSLELDR</sequence>
<accession>A0ABV9QMR1</accession>
<keyword evidence="1" id="KW-0732">Signal</keyword>
<dbReference type="InterPro" id="IPR004352">
    <property type="entry name" value="GH114_TIM-barrel"/>
</dbReference>
<dbReference type="InterPro" id="IPR017853">
    <property type="entry name" value="GH"/>
</dbReference>
<evidence type="ECO:0000313" key="4">
    <source>
        <dbReference type="Proteomes" id="UP001595916"/>
    </source>
</evidence>
<dbReference type="PANTHER" id="PTHR35882:SF2">
    <property type="entry name" value="PELA"/>
    <property type="match status" value="1"/>
</dbReference>
<dbReference type="InterPro" id="IPR013785">
    <property type="entry name" value="Aldolase_TIM"/>
</dbReference>
<dbReference type="Pfam" id="PF03537">
    <property type="entry name" value="Glyco_hydro_114"/>
    <property type="match status" value="1"/>
</dbReference>
<evidence type="ECO:0000259" key="2">
    <source>
        <dbReference type="Pfam" id="PF03537"/>
    </source>
</evidence>
<feature type="domain" description="Glycoside-hydrolase family GH114 TIM-barrel" evidence="2">
    <location>
        <begin position="45"/>
        <end position="270"/>
    </location>
</feature>
<dbReference type="Gene3D" id="3.20.20.70">
    <property type="entry name" value="Aldolase class I"/>
    <property type="match status" value="1"/>
</dbReference>
<dbReference type="RefSeq" id="WP_379788200.1">
    <property type="nucleotide sequence ID" value="NZ_JBHSHL010000022.1"/>
</dbReference>
<proteinExistence type="predicted"/>
<comment type="caution">
    <text evidence="3">The sequence shown here is derived from an EMBL/GenBank/DDBJ whole genome shotgun (WGS) entry which is preliminary data.</text>
</comment>
<dbReference type="SUPFAM" id="SSF51445">
    <property type="entry name" value="(Trans)glycosidases"/>
    <property type="match status" value="1"/>
</dbReference>
<protein>
    <submittedName>
        <fullName evidence="3">Endo alpha-1,4 polygalactosaminidase</fullName>
    </submittedName>
</protein>
<dbReference type="PANTHER" id="PTHR35882">
    <property type="entry name" value="PELA"/>
    <property type="match status" value="1"/>
</dbReference>
<evidence type="ECO:0000313" key="3">
    <source>
        <dbReference type="EMBL" id="MFC4804686.1"/>
    </source>
</evidence>
<evidence type="ECO:0000256" key="1">
    <source>
        <dbReference type="SAM" id="SignalP"/>
    </source>
</evidence>
<keyword evidence="4" id="KW-1185">Reference proteome</keyword>
<dbReference type="EMBL" id="JBHSHL010000022">
    <property type="protein sequence ID" value="MFC4804686.1"/>
    <property type="molecule type" value="Genomic_DNA"/>
</dbReference>